<dbReference type="Proteomes" id="UP001295444">
    <property type="component" value="Chromosome 06"/>
</dbReference>
<dbReference type="GO" id="GO:0005783">
    <property type="term" value="C:endoplasmic reticulum"/>
    <property type="evidence" value="ECO:0007669"/>
    <property type="project" value="TreeGrafter"/>
</dbReference>
<evidence type="ECO:0000259" key="2">
    <source>
        <dbReference type="Pfam" id="PF04666"/>
    </source>
</evidence>
<dbReference type="GO" id="GO:0005793">
    <property type="term" value="C:endoplasmic reticulum-Golgi intermediate compartment"/>
    <property type="evidence" value="ECO:0007669"/>
    <property type="project" value="TreeGrafter"/>
</dbReference>
<reference evidence="3" key="1">
    <citation type="submission" date="2022-03" db="EMBL/GenBank/DDBJ databases">
        <authorList>
            <person name="Alioto T."/>
            <person name="Alioto T."/>
            <person name="Gomez Garrido J."/>
        </authorList>
    </citation>
    <scope>NUCLEOTIDE SEQUENCE</scope>
</reference>
<evidence type="ECO:0000256" key="1">
    <source>
        <dbReference type="SAM" id="SignalP"/>
    </source>
</evidence>
<feature type="domain" description="MGAT4 conserved region" evidence="2">
    <location>
        <begin position="89"/>
        <end position="219"/>
    </location>
</feature>
<dbReference type="PANTHER" id="PTHR12062:SF10">
    <property type="entry name" value="ALPHA-1,3-MANNOSYL-GLYCOPROTEIN 4-BETA-N-ACETYLGLUCOSAMINYLTRANSFERASE-LIKE PROTEIN MGAT4D"/>
    <property type="match status" value="1"/>
</dbReference>
<accession>A0AAD1SHB1</accession>
<dbReference type="InterPro" id="IPR057279">
    <property type="entry name" value="MGAT4"/>
</dbReference>
<feature type="chain" id="PRO_5042048363" evidence="1">
    <location>
        <begin position="21"/>
        <end position="223"/>
    </location>
</feature>
<dbReference type="GO" id="GO:0005795">
    <property type="term" value="C:Golgi stack"/>
    <property type="evidence" value="ECO:0007669"/>
    <property type="project" value="TreeGrafter"/>
</dbReference>
<dbReference type="PANTHER" id="PTHR12062">
    <property type="entry name" value="N-ACETYLGLUCOSAMINYLTRANSFERASE VI"/>
    <property type="match status" value="1"/>
</dbReference>
<dbReference type="GO" id="GO:0006487">
    <property type="term" value="P:protein N-linked glycosylation"/>
    <property type="evidence" value="ECO:0007669"/>
    <property type="project" value="TreeGrafter"/>
</dbReference>
<feature type="signal peptide" evidence="1">
    <location>
        <begin position="1"/>
        <end position="20"/>
    </location>
</feature>
<dbReference type="Pfam" id="PF04666">
    <property type="entry name" value="MGAT4_cons"/>
    <property type="match status" value="1"/>
</dbReference>
<protein>
    <submittedName>
        <fullName evidence="3">Alpha-1,3-mannosyl-glyco 4-beta-N-acetylglucosaminyltransferase MGAT4D isoform X2</fullName>
    </submittedName>
</protein>
<dbReference type="AlphaFoldDB" id="A0AAD1SHB1"/>
<evidence type="ECO:0000313" key="3">
    <source>
        <dbReference type="EMBL" id="CAH2301048.1"/>
    </source>
</evidence>
<sequence length="223" mass="25749">MVSYIMLTSYFFFIFFLGDGIDTYEKQFSELQQRLFRAEQENQKRSRDLSTVLDEIKQAVAEKRYAFENHTVEEIKWKVLNMSSKLPMQFSNIYMFLPHLLGHEDNLQPNVLYGHGRTGVSVIFGIPTVKRDKQSYLMDTLGSLFSELSAEEKEDCVVVVFIAEIEANVGSTLIYKAQKHFPREIQSGVLEVISPPASYYPDLNNIKETFGDSKERVRYCIAV</sequence>
<dbReference type="InterPro" id="IPR006759">
    <property type="entry name" value="Glyco_transf_54"/>
</dbReference>
<dbReference type="GO" id="GO:0008375">
    <property type="term" value="F:acetylglucosaminyltransferase activity"/>
    <property type="evidence" value="ECO:0007669"/>
    <property type="project" value="TreeGrafter"/>
</dbReference>
<gene>
    <name evidence="3" type="ORF">PECUL_23A059430</name>
</gene>
<dbReference type="EMBL" id="OW240917">
    <property type="protein sequence ID" value="CAH2301048.1"/>
    <property type="molecule type" value="Genomic_DNA"/>
</dbReference>
<evidence type="ECO:0000313" key="4">
    <source>
        <dbReference type="Proteomes" id="UP001295444"/>
    </source>
</evidence>
<keyword evidence="1" id="KW-0732">Signal</keyword>
<name>A0AAD1SHB1_PELCU</name>
<organism evidence="3 4">
    <name type="scientific">Pelobates cultripes</name>
    <name type="common">Western spadefoot toad</name>
    <dbReference type="NCBI Taxonomy" id="61616"/>
    <lineage>
        <taxon>Eukaryota</taxon>
        <taxon>Metazoa</taxon>
        <taxon>Chordata</taxon>
        <taxon>Craniata</taxon>
        <taxon>Vertebrata</taxon>
        <taxon>Euteleostomi</taxon>
        <taxon>Amphibia</taxon>
        <taxon>Batrachia</taxon>
        <taxon>Anura</taxon>
        <taxon>Pelobatoidea</taxon>
        <taxon>Pelobatidae</taxon>
        <taxon>Pelobates</taxon>
    </lineage>
</organism>
<proteinExistence type="predicted"/>
<keyword evidence="4" id="KW-1185">Reference proteome</keyword>